<evidence type="ECO:0000256" key="5">
    <source>
        <dbReference type="SAM" id="Phobius"/>
    </source>
</evidence>
<feature type="transmembrane region" description="Helical" evidence="5">
    <location>
        <begin position="201"/>
        <end position="217"/>
    </location>
</feature>
<comment type="subcellular location">
    <subcellularLocation>
        <location evidence="1">Membrane</location>
        <topology evidence="1">Multi-pass membrane protein</topology>
    </subcellularLocation>
</comment>
<accession>A0A7X4GJD4</accession>
<feature type="transmembrane region" description="Helical" evidence="5">
    <location>
        <begin position="384"/>
        <end position="401"/>
    </location>
</feature>
<dbReference type="Pfam" id="PF04932">
    <property type="entry name" value="Wzy_C"/>
    <property type="match status" value="1"/>
</dbReference>
<feature type="transmembrane region" description="Helical" evidence="5">
    <location>
        <begin position="50"/>
        <end position="70"/>
    </location>
</feature>
<dbReference type="PANTHER" id="PTHR37422">
    <property type="entry name" value="TEICHURONIC ACID BIOSYNTHESIS PROTEIN TUAE"/>
    <property type="match status" value="1"/>
</dbReference>
<evidence type="ECO:0000256" key="4">
    <source>
        <dbReference type="ARBA" id="ARBA00023136"/>
    </source>
</evidence>
<dbReference type="InterPro" id="IPR007016">
    <property type="entry name" value="O-antigen_ligase-rel_domated"/>
</dbReference>
<keyword evidence="3 5" id="KW-1133">Transmembrane helix</keyword>
<evidence type="ECO:0000313" key="8">
    <source>
        <dbReference type="Proteomes" id="UP000465810"/>
    </source>
</evidence>
<feature type="transmembrane region" description="Helical" evidence="5">
    <location>
        <begin position="223"/>
        <end position="239"/>
    </location>
</feature>
<dbReference type="RefSeq" id="WP_160986344.1">
    <property type="nucleotide sequence ID" value="NZ_WVTD01000009.1"/>
</dbReference>
<protein>
    <recommendedName>
        <fullName evidence="6">O-antigen ligase-related domain-containing protein</fullName>
    </recommendedName>
</protein>
<dbReference type="Proteomes" id="UP000465810">
    <property type="component" value="Unassembled WGS sequence"/>
</dbReference>
<feature type="domain" description="O-antigen ligase-related" evidence="6">
    <location>
        <begin position="206"/>
        <end position="349"/>
    </location>
</feature>
<feature type="transmembrane region" description="Helical" evidence="5">
    <location>
        <begin position="82"/>
        <end position="104"/>
    </location>
</feature>
<evidence type="ECO:0000313" key="7">
    <source>
        <dbReference type="EMBL" id="MYL98714.1"/>
    </source>
</evidence>
<keyword evidence="8" id="KW-1185">Reference proteome</keyword>
<feature type="transmembrane region" description="Helical" evidence="5">
    <location>
        <begin position="142"/>
        <end position="159"/>
    </location>
</feature>
<feature type="transmembrane region" description="Helical" evidence="5">
    <location>
        <begin position="251"/>
        <end position="271"/>
    </location>
</feature>
<evidence type="ECO:0000256" key="2">
    <source>
        <dbReference type="ARBA" id="ARBA00022692"/>
    </source>
</evidence>
<dbReference type="EMBL" id="WVTD01000009">
    <property type="protein sequence ID" value="MYL98714.1"/>
    <property type="molecule type" value="Genomic_DNA"/>
</dbReference>
<name>A0A7X4GJD4_9SPHN</name>
<organism evidence="7 8">
    <name type="scientific">Novosphingobium silvae</name>
    <dbReference type="NCBI Taxonomy" id="2692619"/>
    <lineage>
        <taxon>Bacteria</taxon>
        <taxon>Pseudomonadati</taxon>
        <taxon>Pseudomonadota</taxon>
        <taxon>Alphaproteobacteria</taxon>
        <taxon>Sphingomonadales</taxon>
        <taxon>Sphingomonadaceae</taxon>
        <taxon>Novosphingobium</taxon>
    </lineage>
</organism>
<evidence type="ECO:0000256" key="1">
    <source>
        <dbReference type="ARBA" id="ARBA00004141"/>
    </source>
</evidence>
<keyword evidence="4 5" id="KW-0472">Membrane</keyword>
<dbReference type="InterPro" id="IPR051533">
    <property type="entry name" value="WaaL-like"/>
</dbReference>
<evidence type="ECO:0000259" key="6">
    <source>
        <dbReference type="Pfam" id="PF04932"/>
    </source>
</evidence>
<comment type="caution">
    <text evidence="7">The sequence shown here is derived from an EMBL/GenBank/DDBJ whole genome shotgun (WGS) entry which is preliminary data.</text>
</comment>
<keyword evidence="2 5" id="KW-0812">Transmembrane</keyword>
<dbReference type="AlphaFoldDB" id="A0A7X4GJD4"/>
<dbReference type="GO" id="GO:0016020">
    <property type="term" value="C:membrane"/>
    <property type="evidence" value="ECO:0007669"/>
    <property type="project" value="UniProtKB-SubCell"/>
</dbReference>
<sequence length="448" mass="48834">MTSMRFLHPAAPAAGRVPRPLPKVRVTHFVPLAMFFALVCTPGFTSVGPVNMSVGMFPIVLYGYSAAAREAYNSLMPGARQVLTFILGVILAICGWNFVTAFGAEEFIRVFRPIYGHASGLAIVIAILALSRSMDGAKKARVMCLIIMAVSLGSTVLIAPRSYNDRYPGFFKHPNQLGLIAAMATLYFFCEMMSARGRQRLWLALGLVLSAYAMLLSGSKTNLLIVAALCVCSVPLLAFQRLNIRAALNETYRNLIVAGGMLFIGGMALSLTSERAFNVLSTLLSGEQEVEQYHSINSRDHLWEESWQQGTAHPLTGVGSGQLMLDGTEHSHNVLLDALRTTGFPGLGLTLLFIFAILFYALGAYKAARALQRQSGSRQFVSEVRGSLVGSLLALMSYILANQMSDSFGPTTIPFFYMYLGFSLTFFLPAEPGTSFVRACRSDTLPQR</sequence>
<reference evidence="7 8" key="1">
    <citation type="submission" date="2019-12" db="EMBL/GenBank/DDBJ databases">
        <authorList>
            <person name="Feng G."/>
            <person name="Zhu H."/>
        </authorList>
    </citation>
    <scope>NUCLEOTIDE SEQUENCE [LARGE SCALE GENOMIC DNA]</scope>
    <source>
        <strain evidence="7 8">FGD1</strain>
    </source>
</reference>
<feature type="transmembrane region" description="Helical" evidence="5">
    <location>
        <begin position="110"/>
        <end position="130"/>
    </location>
</feature>
<feature type="transmembrane region" description="Helical" evidence="5">
    <location>
        <begin position="407"/>
        <end position="428"/>
    </location>
</feature>
<feature type="transmembrane region" description="Helical" evidence="5">
    <location>
        <begin position="171"/>
        <end position="189"/>
    </location>
</feature>
<feature type="transmembrane region" description="Helical" evidence="5">
    <location>
        <begin position="344"/>
        <end position="363"/>
    </location>
</feature>
<feature type="transmembrane region" description="Helical" evidence="5">
    <location>
        <begin position="26"/>
        <end position="44"/>
    </location>
</feature>
<evidence type="ECO:0000256" key="3">
    <source>
        <dbReference type="ARBA" id="ARBA00022989"/>
    </source>
</evidence>
<dbReference type="PANTHER" id="PTHR37422:SF13">
    <property type="entry name" value="LIPOPOLYSACCHARIDE BIOSYNTHESIS PROTEIN PA4999-RELATED"/>
    <property type="match status" value="1"/>
</dbReference>
<proteinExistence type="predicted"/>
<gene>
    <name evidence="7" type="ORF">GR702_13170</name>
</gene>